<organism evidence="9 10">
    <name type="scientific">Caldinitratiruptor microaerophilus</name>
    <dbReference type="NCBI Taxonomy" id="671077"/>
    <lineage>
        <taxon>Bacteria</taxon>
        <taxon>Bacillati</taxon>
        <taxon>Bacillota</taxon>
        <taxon>Clostridia</taxon>
        <taxon>Eubacteriales</taxon>
        <taxon>Symbiobacteriaceae</taxon>
        <taxon>Caldinitratiruptor</taxon>
    </lineage>
</organism>
<dbReference type="InterPro" id="IPR011701">
    <property type="entry name" value="MFS"/>
</dbReference>
<name>A0AA35CPK4_9FIRM</name>
<feature type="transmembrane region" description="Helical" evidence="7">
    <location>
        <begin position="372"/>
        <end position="388"/>
    </location>
</feature>
<evidence type="ECO:0000256" key="5">
    <source>
        <dbReference type="ARBA" id="ARBA00022989"/>
    </source>
</evidence>
<dbReference type="InterPro" id="IPR020846">
    <property type="entry name" value="MFS_dom"/>
</dbReference>
<feature type="transmembrane region" description="Helical" evidence="7">
    <location>
        <begin position="138"/>
        <end position="162"/>
    </location>
</feature>
<feature type="transmembrane region" description="Helical" evidence="7">
    <location>
        <begin position="168"/>
        <end position="187"/>
    </location>
</feature>
<evidence type="ECO:0000313" key="9">
    <source>
        <dbReference type="EMBL" id="BDG61677.1"/>
    </source>
</evidence>
<feature type="transmembrane region" description="Helical" evidence="7">
    <location>
        <begin position="308"/>
        <end position="330"/>
    </location>
</feature>
<evidence type="ECO:0000256" key="7">
    <source>
        <dbReference type="SAM" id="Phobius"/>
    </source>
</evidence>
<dbReference type="Proteomes" id="UP001163687">
    <property type="component" value="Chromosome"/>
</dbReference>
<evidence type="ECO:0000256" key="2">
    <source>
        <dbReference type="ARBA" id="ARBA00022448"/>
    </source>
</evidence>
<dbReference type="PROSITE" id="PS50850">
    <property type="entry name" value="MFS"/>
    <property type="match status" value="1"/>
</dbReference>
<feature type="transmembrane region" description="Helical" evidence="7">
    <location>
        <begin position="45"/>
        <end position="71"/>
    </location>
</feature>
<comment type="subcellular location">
    <subcellularLocation>
        <location evidence="1">Cell membrane</location>
        <topology evidence="1">Multi-pass membrane protein</topology>
    </subcellularLocation>
</comment>
<dbReference type="Pfam" id="PF07690">
    <property type="entry name" value="MFS_1"/>
    <property type="match status" value="2"/>
</dbReference>
<accession>A0AA35CPK4</accession>
<dbReference type="PANTHER" id="PTHR43414:SF6">
    <property type="entry name" value="MULTIDRUG RESISTANCE PROTEIN MDTG"/>
    <property type="match status" value="1"/>
</dbReference>
<evidence type="ECO:0000313" key="10">
    <source>
        <dbReference type="Proteomes" id="UP001163687"/>
    </source>
</evidence>
<keyword evidence="2" id="KW-0813">Transport</keyword>
<dbReference type="RefSeq" id="WP_264842311.1">
    <property type="nucleotide sequence ID" value="NZ_AP025628.1"/>
</dbReference>
<dbReference type="PRINTS" id="PR01035">
    <property type="entry name" value="TCRTETA"/>
</dbReference>
<dbReference type="PANTHER" id="PTHR43414">
    <property type="entry name" value="MULTIDRUG RESISTANCE PROTEIN MDTG"/>
    <property type="match status" value="1"/>
</dbReference>
<keyword evidence="10" id="KW-1185">Reference proteome</keyword>
<feature type="transmembrane region" description="Helical" evidence="7">
    <location>
        <begin position="12"/>
        <end position="33"/>
    </location>
</feature>
<evidence type="ECO:0000256" key="4">
    <source>
        <dbReference type="ARBA" id="ARBA00022692"/>
    </source>
</evidence>
<feature type="transmembrane region" description="Helical" evidence="7">
    <location>
        <begin position="108"/>
        <end position="126"/>
    </location>
</feature>
<reference evidence="9" key="1">
    <citation type="submission" date="2022-03" db="EMBL/GenBank/DDBJ databases">
        <title>Complete genome sequence of Caldinitratiruptor microaerophilus.</title>
        <authorList>
            <person name="Mukaiyama R."/>
            <person name="Nishiyama T."/>
            <person name="Ueda K."/>
        </authorList>
    </citation>
    <scope>NUCLEOTIDE SEQUENCE</scope>
    <source>
        <strain evidence="9">JCM 16183</strain>
    </source>
</reference>
<feature type="domain" description="Major facilitator superfamily (MFS) profile" evidence="8">
    <location>
        <begin position="7"/>
        <end position="396"/>
    </location>
</feature>
<dbReference type="KEGG" id="cmic:caldi_27670"/>
<dbReference type="GO" id="GO:0005886">
    <property type="term" value="C:plasma membrane"/>
    <property type="evidence" value="ECO:0007669"/>
    <property type="project" value="UniProtKB-SubCell"/>
</dbReference>
<evidence type="ECO:0000256" key="3">
    <source>
        <dbReference type="ARBA" id="ARBA00022475"/>
    </source>
</evidence>
<keyword evidence="6 7" id="KW-0472">Membrane</keyword>
<feature type="transmembrane region" description="Helical" evidence="7">
    <location>
        <begin position="284"/>
        <end position="302"/>
    </location>
</feature>
<feature type="transmembrane region" description="Helical" evidence="7">
    <location>
        <begin position="214"/>
        <end position="232"/>
    </location>
</feature>
<dbReference type="Gene3D" id="1.20.1250.20">
    <property type="entry name" value="MFS general substrate transporter like domains"/>
    <property type="match status" value="2"/>
</dbReference>
<evidence type="ECO:0000256" key="6">
    <source>
        <dbReference type="ARBA" id="ARBA00023136"/>
    </source>
</evidence>
<sequence>MQGWRRNLYVLWAANFVVSAGFSLVIPFLPLYIQEELGVRDPAQVQLWSGVVFAANFAMMAIFSPIWGAIADRTGRKLQMLRSGYGMSVAVLLMGLATSVWHLFGLRLLQGVFSGFIPAAVAFAAANTPAEHTGYALGILQTASGAGNIIGPLIGGVLAKAIGSYRPIFFLTAAACVTAATAVLVFVRERFEPPPARARATLAADLRHVVQNPVLLAMTVVYFLNFFGLLTVEPILTLFLKNLETPEHWVDIMAGAVFSAAGIATVISAPILGRTGDRLGHRRVLLWSLGAATVLYALQSFVTQAWQLLVLRFLVGLALGGIQPAASALVAQAAGSEFQGRAFGVVNSAVFLGNTVGPLAGGLVAGFLGQRMVFWVTAAAIALNILWVQRAVPEAVPPAPAVAGRKA</sequence>
<dbReference type="GO" id="GO:0022857">
    <property type="term" value="F:transmembrane transporter activity"/>
    <property type="evidence" value="ECO:0007669"/>
    <property type="project" value="InterPro"/>
</dbReference>
<dbReference type="AlphaFoldDB" id="A0AA35CPK4"/>
<dbReference type="EMBL" id="AP025628">
    <property type="protein sequence ID" value="BDG61677.1"/>
    <property type="molecule type" value="Genomic_DNA"/>
</dbReference>
<feature type="transmembrane region" description="Helical" evidence="7">
    <location>
        <begin position="252"/>
        <end position="272"/>
    </location>
</feature>
<dbReference type="InterPro" id="IPR036259">
    <property type="entry name" value="MFS_trans_sf"/>
</dbReference>
<protein>
    <submittedName>
        <fullName evidence="9">Multidrug resistance protein</fullName>
    </submittedName>
</protein>
<gene>
    <name evidence="9" type="ORF">caldi_27670</name>
</gene>
<keyword evidence="5 7" id="KW-1133">Transmembrane helix</keyword>
<feature type="transmembrane region" description="Helical" evidence="7">
    <location>
        <begin position="342"/>
        <end position="366"/>
    </location>
</feature>
<feature type="transmembrane region" description="Helical" evidence="7">
    <location>
        <begin position="83"/>
        <end position="102"/>
    </location>
</feature>
<evidence type="ECO:0000256" key="1">
    <source>
        <dbReference type="ARBA" id="ARBA00004651"/>
    </source>
</evidence>
<evidence type="ECO:0000259" key="8">
    <source>
        <dbReference type="PROSITE" id="PS50850"/>
    </source>
</evidence>
<keyword evidence="4 7" id="KW-0812">Transmembrane</keyword>
<dbReference type="InterPro" id="IPR001958">
    <property type="entry name" value="Tet-R_TetA/multi-R_MdtG-like"/>
</dbReference>
<keyword evidence="3" id="KW-1003">Cell membrane</keyword>
<proteinExistence type="predicted"/>
<dbReference type="SUPFAM" id="SSF103473">
    <property type="entry name" value="MFS general substrate transporter"/>
    <property type="match status" value="2"/>
</dbReference>